<evidence type="ECO:0000313" key="2">
    <source>
        <dbReference type="Proteomes" id="UP000054549"/>
    </source>
</evidence>
<gene>
    <name evidence="1" type="ORF">M378DRAFT_160695</name>
</gene>
<reference evidence="1 2" key="1">
    <citation type="submission" date="2014-04" db="EMBL/GenBank/DDBJ databases">
        <title>Evolutionary Origins and Diversification of the Mycorrhizal Mutualists.</title>
        <authorList>
            <consortium name="DOE Joint Genome Institute"/>
            <consortium name="Mycorrhizal Genomics Consortium"/>
            <person name="Kohler A."/>
            <person name="Kuo A."/>
            <person name="Nagy L.G."/>
            <person name="Floudas D."/>
            <person name="Copeland A."/>
            <person name="Barry K.W."/>
            <person name="Cichocki N."/>
            <person name="Veneault-Fourrey C."/>
            <person name="LaButti K."/>
            <person name="Lindquist E.A."/>
            <person name="Lipzen A."/>
            <person name="Lundell T."/>
            <person name="Morin E."/>
            <person name="Murat C."/>
            <person name="Riley R."/>
            <person name="Ohm R."/>
            <person name="Sun H."/>
            <person name="Tunlid A."/>
            <person name="Henrissat B."/>
            <person name="Grigoriev I.V."/>
            <person name="Hibbett D.S."/>
            <person name="Martin F."/>
        </authorList>
    </citation>
    <scope>NUCLEOTIDE SEQUENCE [LARGE SCALE GENOMIC DNA]</scope>
    <source>
        <strain evidence="1 2">Koide BX008</strain>
    </source>
</reference>
<protein>
    <submittedName>
        <fullName evidence="1">Uncharacterized protein</fullName>
    </submittedName>
</protein>
<dbReference type="HOGENOM" id="CLU_3037777_0_0_1"/>
<sequence length="55" mass="6413">MVNDRNKREQETLHRLSHVNSLKPLILQLKNVTSVIVLSWHTMAPYLPHFVHAEA</sequence>
<dbReference type="Proteomes" id="UP000054549">
    <property type="component" value="Unassembled WGS sequence"/>
</dbReference>
<keyword evidence="2" id="KW-1185">Reference proteome</keyword>
<dbReference type="AlphaFoldDB" id="A0A0C2STH9"/>
<organism evidence="1 2">
    <name type="scientific">Amanita muscaria (strain Koide BX008)</name>
    <dbReference type="NCBI Taxonomy" id="946122"/>
    <lineage>
        <taxon>Eukaryota</taxon>
        <taxon>Fungi</taxon>
        <taxon>Dikarya</taxon>
        <taxon>Basidiomycota</taxon>
        <taxon>Agaricomycotina</taxon>
        <taxon>Agaricomycetes</taxon>
        <taxon>Agaricomycetidae</taxon>
        <taxon>Agaricales</taxon>
        <taxon>Pluteineae</taxon>
        <taxon>Amanitaceae</taxon>
        <taxon>Amanita</taxon>
    </lineage>
</organism>
<evidence type="ECO:0000313" key="1">
    <source>
        <dbReference type="EMBL" id="KIL66675.1"/>
    </source>
</evidence>
<accession>A0A0C2STH9</accession>
<name>A0A0C2STH9_AMAMK</name>
<dbReference type="InParanoid" id="A0A0C2STH9"/>
<feature type="non-terminal residue" evidence="1">
    <location>
        <position position="55"/>
    </location>
</feature>
<proteinExistence type="predicted"/>
<dbReference type="EMBL" id="KN818235">
    <property type="protein sequence ID" value="KIL66675.1"/>
    <property type="molecule type" value="Genomic_DNA"/>
</dbReference>